<dbReference type="STRING" id="1392247.A0A3N4KP59"/>
<dbReference type="GO" id="GO:0005656">
    <property type="term" value="C:nuclear pre-replicative complex"/>
    <property type="evidence" value="ECO:0007669"/>
    <property type="project" value="TreeGrafter"/>
</dbReference>
<comment type="similarity">
    <text evidence="2">Belongs to the ORC3 family.</text>
</comment>
<dbReference type="Pfam" id="PF19675">
    <property type="entry name" value="ORC3_ins"/>
    <property type="match status" value="1"/>
</dbReference>
<evidence type="ECO:0000256" key="8">
    <source>
        <dbReference type="ARBA" id="ARBA00026084"/>
    </source>
</evidence>
<dbReference type="Pfam" id="PF07034">
    <property type="entry name" value="ORC3_N"/>
    <property type="match status" value="1"/>
</dbReference>
<evidence type="ECO:0000256" key="3">
    <source>
        <dbReference type="ARBA" id="ARBA00019085"/>
    </source>
</evidence>
<dbReference type="PANTHER" id="PTHR12748">
    <property type="entry name" value="ORIGIN RECOGNITION COMPLEX SUBUNIT 3"/>
    <property type="match status" value="1"/>
</dbReference>
<feature type="domain" description="Origin recognition complex subunit 3 insertion" evidence="13">
    <location>
        <begin position="366"/>
        <end position="591"/>
    </location>
</feature>
<feature type="region of interest" description="Disordered" evidence="10">
    <location>
        <begin position="1"/>
        <end position="60"/>
    </location>
</feature>
<dbReference type="AlphaFoldDB" id="A0A3N4KP59"/>
<evidence type="ECO:0000256" key="5">
    <source>
        <dbReference type="ARBA" id="ARBA00022705"/>
    </source>
</evidence>
<protein>
    <recommendedName>
        <fullName evidence="3">Origin recognition complex subunit 3</fullName>
    </recommendedName>
</protein>
<evidence type="ECO:0000256" key="10">
    <source>
        <dbReference type="SAM" id="MobiDB-lite"/>
    </source>
</evidence>
<evidence type="ECO:0000256" key="6">
    <source>
        <dbReference type="ARBA" id="ARBA00023125"/>
    </source>
</evidence>
<comment type="subunit">
    <text evidence="8">Component of ORC, a complex composed of at least 6 subunits: ORC1, ORC2, ORC3, ORC4, ORC5 and ORC6. ORC is regulated in a cell-cycle dependent manner. It is sequentially assembled at the exit from anaphase of mitosis and disassembled as cells enter S phase.</text>
</comment>
<evidence type="ECO:0000256" key="1">
    <source>
        <dbReference type="ARBA" id="ARBA00004123"/>
    </source>
</evidence>
<dbReference type="GO" id="GO:0003688">
    <property type="term" value="F:DNA replication origin binding"/>
    <property type="evidence" value="ECO:0007669"/>
    <property type="project" value="TreeGrafter"/>
</dbReference>
<dbReference type="InterPro" id="IPR045667">
    <property type="entry name" value="ORC3_N"/>
</dbReference>
<keyword evidence="5" id="KW-0235">DNA replication</keyword>
<comment type="function">
    <text evidence="9">Component of the origin recognition complex (ORC) that binds origins of replication. DNA-binding is ATP-dependent. The specific DNA sequences that define origins of replication have not been identified yet. ORC is required to assemble the pre-replication complex necessary to initiate DNA replication. Binds histone H3 and H4 trimethylation marks H3K9me3, H3K27me3 and H4K20me3.</text>
</comment>
<dbReference type="GO" id="GO:0005664">
    <property type="term" value="C:nuclear origin of replication recognition complex"/>
    <property type="evidence" value="ECO:0007669"/>
    <property type="project" value="InterPro"/>
</dbReference>
<dbReference type="PANTHER" id="PTHR12748:SF0">
    <property type="entry name" value="ORIGIN RECOGNITION COMPLEX SUBUNIT 3"/>
    <property type="match status" value="1"/>
</dbReference>
<comment type="subcellular location">
    <subcellularLocation>
        <location evidence="1">Nucleus</location>
    </subcellularLocation>
</comment>
<keyword evidence="6" id="KW-0238">DNA-binding</keyword>
<feature type="compositionally biased region" description="Basic residues" evidence="10">
    <location>
        <begin position="35"/>
        <end position="45"/>
    </location>
</feature>
<dbReference type="EMBL" id="ML119145">
    <property type="protein sequence ID" value="RPB10131.1"/>
    <property type="molecule type" value="Genomic_DNA"/>
</dbReference>
<evidence type="ECO:0000256" key="9">
    <source>
        <dbReference type="ARBA" id="ARBA00045241"/>
    </source>
</evidence>
<keyword evidence="4" id="KW-0597">Phosphoprotein</keyword>
<evidence type="ECO:0000256" key="2">
    <source>
        <dbReference type="ARBA" id="ARBA00010977"/>
    </source>
</evidence>
<dbReference type="InterPro" id="IPR045663">
    <property type="entry name" value="ORC3_ins"/>
</dbReference>
<name>A0A3N4KP59_9PEZI</name>
<dbReference type="GO" id="GO:0031261">
    <property type="term" value="C:DNA replication preinitiation complex"/>
    <property type="evidence" value="ECO:0007669"/>
    <property type="project" value="TreeGrafter"/>
</dbReference>
<sequence>MEGLSSQELQDDDFDSKEHQACYVYTPEDRDDRPTKRRRTVKGKTKQTETESVQEPSNKCPFPVLLNGEEKEETVKLRYETYCRLWGEQQERTNAILQSFNNKTLEDVSGFVKSPTAESCDGKIPTALILTGPNIASHTPLFEQLASRIRDEEKIGPVVILTSKDATNLKSILKKLIRDATQQDEGIDDEEEEIVGRKGSKLLNYDLQILQNWCKLHEGQKVVIAIQDTEAFDGTILSDLVSLFSAYMDRIPFTLLMGIATSVEIFHEKLPKSTIRLMKGDKFDVERAEECLAQIFNDSMIGENPILRLGPTVCDFLLARYRDHNQSIQAFVGALKYAYMSHFYANPLSIILAFMDNLDSLGEVLTPLHIEAIRNVPSFKRYVEQKLNNRDATEVRKLLGDNDHVRSTVIASAAGCRSYAVCVGQALTVLEIARSCQMNQNRIPRYELYAQVLSGELHSGTTLVRDLLLSMKKMNSTSLLNLLDKVTEEVQVPYLVENVAPLRERIIALVEAAESSGKKTLNSEFNVTKDSLRATAVSKRIQLGEQKSALTKEDTEYSKLVQQVHDVAESYFKEHLKGLQGLFLHELFFYDLISPHRDVRTHPSHGLVFAPRSRSTVERALSAPQDYLGCECCTDESGEEVGIKATQPPASIIYQLYLESGALINIFDLWRAFYQVIGGDEGEDCDEATAQALAEMRFLGLVKHTKKKADHLAKLAWKGL</sequence>
<dbReference type="Proteomes" id="UP000277580">
    <property type="component" value="Unassembled WGS sequence"/>
</dbReference>
<accession>A0A3N4KP59</accession>
<feature type="domain" description="Origin recognition complex subunit 3 winged helix C-terminal" evidence="12">
    <location>
        <begin position="614"/>
        <end position="686"/>
    </location>
</feature>
<evidence type="ECO:0000256" key="4">
    <source>
        <dbReference type="ARBA" id="ARBA00022553"/>
    </source>
</evidence>
<dbReference type="Pfam" id="PF18137">
    <property type="entry name" value="WHD_ORC"/>
    <property type="match status" value="2"/>
</dbReference>
<gene>
    <name evidence="14" type="ORF">P167DRAFT_554617</name>
</gene>
<keyword evidence="15" id="KW-1185">Reference proteome</keyword>
<evidence type="ECO:0000259" key="13">
    <source>
        <dbReference type="Pfam" id="PF19675"/>
    </source>
</evidence>
<feature type="domain" description="Origin recognition complex subunit 3 N-terminal" evidence="11">
    <location>
        <begin position="19"/>
        <end position="351"/>
    </location>
</feature>
<dbReference type="InterPro" id="IPR040855">
    <property type="entry name" value="ORC_WH_C"/>
</dbReference>
<evidence type="ECO:0000256" key="7">
    <source>
        <dbReference type="ARBA" id="ARBA00023242"/>
    </source>
</evidence>
<reference evidence="14 15" key="1">
    <citation type="journal article" date="2018" name="Nat. Ecol. Evol.">
        <title>Pezizomycetes genomes reveal the molecular basis of ectomycorrhizal truffle lifestyle.</title>
        <authorList>
            <person name="Murat C."/>
            <person name="Payen T."/>
            <person name="Noel B."/>
            <person name="Kuo A."/>
            <person name="Morin E."/>
            <person name="Chen J."/>
            <person name="Kohler A."/>
            <person name="Krizsan K."/>
            <person name="Balestrini R."/>
            <person name="Da Silva C."/>
            <person name="Montanini B."/>
            <person name="Hainaut M."/>
            <person name="Levati E."/>
            <person name="Barry K.W."/>
            <person name="Belfiori B."/>
            <person name="Cichocki N."/>
            <person name="Clum A."/>
            <person name="Dockter R.B."/>
            <person name="Fauchery L."/>
            <person name="Guy J."/>
            <person name="Iotti M."/>
            <person name="Le Tacon F."/>
            <person name="Lindquist E.A."/>
            <person name="Lipzen A."/>
            <person name="Malagnac F."/>
            <person name="Mello A."/>
            <person name="Molinier V."/>
            <person name="Miyauchi S."/>
            <person name="Poulain J."/>
            <person name="Riccioni C."/>
            <person name="Rubini A."/>
            <person name="Sitrit Y."/>
            <person name="Splivallo R."/>
            <person name="Traeger S."/>
            <person name="Wang M."/>
            <person name="Zifcakova L."/>
            <person name="Wipf D."/>
            <person name="Zambonelli A."/>
            <person name="Paolocci F."/>
            <person name="Nowrousian M."/>
            <person name="Ottonello S."/>
            <person name="Baldrian P."/>
            <person name="Spatafora J.W."/>
            <person name="Henrissat B."/>
            <person name="Nagy L.G."/>
            <person name="Aury J.M."/>
            <person name="Wincker P."/>
            <person name="Grigoriev I.V."/>
            <person name="Bonfante P."/>
            <person name="Martin F.M."/>
        </authorList>
    </citation>
    <scope>NUCLEOTIDE SEQUENCE [LARGE SCALE GENOMIC DNA]</scope>
    <source>
        <strain evidence="14 15">CCBAS932</strain>
    </source>
</reference>
<evidence type="ECO:0000259" key="11">
    <source>
        <dbReference type="Pfam" id="PF07034"/>
    </source>
</evidence>
<dbReference type="InParanoid" id="A0A3N4KP59"/>
<dbReference type="GO" id="GO:0006270">
    <property type="term" value="P:DNA replication initiation"/>
    <property type="evidence" value="ECO:0007669"/>
    <property type="project" value="TreeGrafter"/>
</dbReference>
<evidence type="ECO:0000259" key="12">
    <source>
        <dbReference type="Pfam" id="PF18137"/>
    </source>
</evidence>
<evidence type="ECO:0000313" key="15">
    <source>
        <dbReference type="Proteomes" id="UP000277580"/>
    </source>
</evidence>
<dbReference type="OrthoDB" id="10265211at2759"/>
<organism evidence="14 15">
    <name type="scientific">Morchella conica CCBAS932</name>
    <dbReference type="NCBI Taxonomy" id="1392247"/>
    <lineage>
        <taxon>Eukaryota</taxon>
        <taxon>Fungi</taxon>
        <taxon>Dikarya</taxon>
        <taxon>Ascomycota</taxon>
        <taxon>Pezizomycotina</taxon>
        <taxon>Pezizomycetes</taxon>
        <taxon>Pezizales</taxon>
        <taxon>Morchellaceae</taxon>
        <taxon>Morchella</taxon>
    </lineage>
</organism>
<evidence type="ECO:0000313" key="14">
    <source>
        <dbReference type="EMBL" id="RPB10131.1"/>
    </source>
</evidence>
<dbReference type="CDD" id="cd20704">
    <property type="entry name" value="Orc3"/>
    <property type="match status" value="2"/>
</dbReference>
<dbReference type="InterPro" id="IPR020795">
    <property type="entry name" value="ORC3"/>
</dbReference>
<proteinExistence type="inferred from homology"/>
<keyword evidence="7" id="KW-0539">Nucleus</keyword>
<feature type="domain" description="Origin recognition complex subunit 3 winged helix C-terminal" evidence="12">
    <location>
        <begin position="691"/>
        <end position="717"/>
    </location>
</feature>